<gene>
    <name evidence="1" type="ORF">DFJ66_4572</name>
</gene>
<keyword evidence="1" id="KW-0238">DNA-binding</keyword>
<dbReference type="Pfam" id="PF02575">
    <property type="entry name" value="YbaB_DNA_bd"/>
    <property type="match status" value="1"/>
</dbReference>
<dbReference type="Proteomes" id="UP000272729">
    <property type="component" value="Unassembled WGS sequence"/>
</dbReference>
<dbReference type="OrthoDB" id="3691076at2"/>
<dbReference type="Gene3D" id="3.30.1310.10">
    <property type="entry name" value="Nucleoid-associated protein YbaB-like domain"/>
    <property type="match status" value="1"/>
</dbReference>
<organism evidence="1 2">
    <name type="scientific">Saccharothrix variisporea</name>
    <dbReference type="NCBI Taxonomy" id="543527"/>
    <lineage>
        <taxon>Bacteria</taxon>
        <taxon>Bacillati</taxon>
        <taxon>Actinomycetota</taxon>
        <taxon>Actinomycetes</taxon>
        <taxon>Pseudonocardiales</taxon>
        <taxon>Pseudonocardiaceae</taxon>
        <taxon>Saccharothrix</taxon>
    </lineage>
</organism>
<proteinExistence type="predicted"/>
<name>A0A495XCB4_9PSEU</name>
<dbReference type="InterPro" id="IPR036894">
    <property type="entry name" value="YbaB-like_sf"/>
</dbReference>
<protein>
    <submittedName>
        <fullName evidence="1">DNA-binding protein YbaB</fullName>
    </submittedName>
</protein>
<dbReference type="RefSeq" id="WP_121223633.1">
    <property type="nucleotide sequence ID" value="NZ_JBIUBA010000001.1"/>
</dbReference>
<dbReference type="GO" id="GO:0003677">
    <property type="term" value="F:DNA binding"/>
    <property type="evidence" value="ECO:0007669"/>
    <property type="project" value="UniProtKB-KW"/>
</dbReference>
<sequence>MSALEDMAARADRREQAREALKRELAGRVVAGRDGSGLVEVGVDTSGKVVEVAVNATLVARVDPKVLANAILEAATTAQRSARDLVAERRSYYLGS</sequence>
<evidence type="ECO:0000313" key="1">
    <source>
        <dbReference type="EMBL" id="RKT71289.1"/>
    </source>
</evidence>
<reference evidence="1 2" key="1">
    <citation type="submission" date="2018-10" db="EMBL/GenBank/DDBJ databases">
        <title>Sequencing the genomes of 1000 actinobacteria strains.</title>
        <authorList>
            <person name="Klenk H.-P."/>
        </authorList>
    </citation>
    <scope>NUCLEOTIDE SEQUENCE [LARGE SCALE GENOMIC DNA]</scope>
    <source>
        <strain evidence="1 2">DSM 43911</strain>
    </source>
</reference>
<evidence type="ECO:0000313" key="2">
    <source>
        <dbReference type="Proteomes" id="UP000272729"/>
    </source>
</evidence>
<comment type="caution">
    <text evidence="1">The sequence shown here is derived from an EMBL/GenBank/DDBJ whole genome shotgun (WGS) entry which is preliminary data.</text>
</comment>
<dbReference type="SUPFAM" id="SSF82607">
    <property type="entry name" value="YbaB-like"/>
    <property type="match status" value="1"/>
</dbReference>
<keyword evidence="2" id="KW-1185">Reference proteome</keyword>
<dbReference type="InterPro" id="IPR004401">
    <property type="entry name" value="YbaB/EbfC"/>
</dbReference>
<accession>A0A495XCB4</accession>
<dbReference type="EMBL" id="RBXR01000001">
    <property type="protein sequence ID" value="RKT71289.1"/>
    <property type="molecule type" value="Genomic_DNA"/>
</dbReference>
<dbReference type="AlphaFoldDB" id="A0A495XCB4"/>